<protein>
    <submittedName>
        <fullName evidence="2">Uncharacterized protein</fullName>
    </submittedName>
</protein>
<organism evidence="2 3">
    <name type="scientific">Epicoccum nigrum</name>
    <name type="common">Soil fungus</name>
    <name type="synonym">Epicoccum purpurascens</name>
    <dbReference type="NCBI Taxonomy" id="105696"/>
    <lineage>
        <taxon>Eukaryota</taxon>
        <taxon>Fungi</taxon>
        <taxon>Dikarya</taxon>
        <taxon>Ascomycota</taxon>
        <taxon>Pezizomycotina</taxon>
        <taxon>Dothideomycetes</taxon>
        <taxon>Pleosporomycetidae</taxon>
        <taxon>Pleosporales</taxon>
        <taxon>Pleosporineae</taxon>
        <taxon>Didymellaceae</taxon>
        <taxon>Epicoccum</taxon>
    </lineage>
</organism>
<keyword evidence="3" id="KW-1185">Reference proteome</keyword>
<sequence>MSQHARQPTLLRMVMDPSAPATPTRTSSSTPIPQETDANRTELEPTPLLLALDMQAERKRLRSRKDSVFTGAVEGSERVEKVEGESAEEQEYEKMEMEMGDGKEVIIPVKEDLSYLALVGRGVGNAVWSGVEGVRKSVWGVVGWA</sequence>
<feature type="region of interest" description="Disordered" evidence="1">
    <location>
        <begin position="1"/>
        <end position="47"/>
    </location>
</feature>
<feature type="region of interest" description="Disordered" evidence="1">
    <location>
        <begin position="73"/>
        <end position="98"/>
    </location>
</feature>
<dbReference type="InParanoid" id="A0A1Y2LM06"/>
<evidence type="ECO:0000313" key="2">
    <source>
        <dbReference type="EMBL" id="OSS44941.1"/>
    </source>
</evidence>
<dbReference type="EMBL" id="KZ107855">
    <property type="protein sequence ID" value="OSS44941.1"/>
    <property type="molecule type" value="Genomic_DNA"/>
</dbReference>
<reference evidence="2 3" key="1">
    <citation type="journal article" date="2017" name="Genome Announc.">
        <title>Genome sequence of the saprophytic ascomycete Epicoccum nigrum ICMP 19927 strain isolated from New Zealand.</title>
        <authorList>
            <person name="Fokin M."/>
            <person name="Fleetwood D."/>
            <person name="Weir B.S."/>
            <person name="Villas-Boas S.G."/>
        </authorList>
    </citation>
    <scope>NUCLEOTIDE SEQUENCE [LARGE SCALE GENOMIC DNA]</scope>
    <source>
        <strain evidence="2 3">ICMP 19927</strain>
    </source>
</reference>
<name>A0A1Y2LM06_EPING</name>
<feature type="compositionally biased region" description="Basic and acidic residues" evidence="1">
    <location>
        <begin position="75"/>
        <end position="84"/>
    </location>
</feature>
<dbReference type="Proteomes" id="UP000193240">
    <property type="component" value="Unassembled WGS sequence"/>
</dbReference>
<proteinExistence type="predicted"/>
<gene>
    <name evidence="2" type="ORF">B5807_09258</name>
</gene>
<accession>A0A1Y2LM06</accession>
<evidence type="ECO:0000256" key="1">
    <source>
        <dbReference type="SAM" id="MobiDB-lite"/>
    </source>
</evidence>
<dbReference type="AlphaFoldDB" id="A0A1Y2LM06"/>
<evidence type="ECO:0000313" key="3">
    <source>
        <dbReference type="Proteomes" id="UP000193240"/>
    </source>
</evidence>
<feature type="compositionally biased region" description="Low complexity" evidence="1">
    <location>
        <begin position="17"/>
        <end position="31"/>
    </location>
</feature>